<dbReference type="InterPro" id="IPR003646">
    <property type="entry name" value="SH3-like_bac-type"/>
</dbReference>
<dbReference type="EMBL" id="JAJNDB010000005">
    <property type="protein sequence ID" value="MCD2196091.1"/>
    <property type="molecule type" value="Genomic_DNA"/>
</dbReference>
<feature type="signal peptide" evidence="1">
    <location>
        <begin position="1"/>
        <end position="24"/>
    </location>
</feature>
<accession>A0ABS8PF91</accession>
<evidence type="ECO:0000313" key="3">
    <source>
        <dbReference type="EMBL" id="MCD2196091.1"/>
    </source>
</evidence>
<name>A0ABS8PF91_9PSEU</name>
<keyword evidence="1" id="KW-0732">Signal</keyword>
<evidence type="ECO:0000259" key="2">
    <source>
        <dbReference type="Pfam" id="PF08239"/>
    </source>
</evidence>
<feature type="chain" id="PRO_5045168877" evidence="1">
    <location>
        <begin position="25"/>
        <end position="103"/>
    </location>
</feature>
<dbReference type="Proteomes" id="UP001199469">
    <property type="component" value="Unassembled WGS sequence"/>
</dbReference>
<dbReference type="PROSITE" id="PS51257">
    <property type="entry name" value="PROKAR_LIPOPROTEIN"/>
    <property type="match status" value="1"/>
</dbReference>
<organism evidence="3 4">
    <name type="scientific">Actinomycetospora endophytica</name>
    <dbReference type="NCBI Taxonomy" id="2291215"/>
    <lineage>
        <taxon>Bacteria</taxon>
        <taxon>Bacillati</taxon>
        <taxon>Actinomycetota</taxon>
        <taxon>Actinomycetes</taxon>
        <taxon>Pseudonocardiales</taxon>
        <taxon>Pseudonocardiaceae</taxon>
        <taxon>Actinomycetospora</taxon>
    </lineage>
</organism>
<protein>
    <submittedName>
        <fullName evidence="3">SH3 domain-containing protein</fullName>
    </submittedName>
</protein>
<dbReference type="Gene3D" id="2.30.30.40">
    <property type="entry name" value="SH3 Domains"/>
    <property type="match status" value="1"/>
</dbReference>
<sequence length="103" mass="10954">MRDDRRRRRVVLAVSGCALGLLLAGCGKTTVSGVHVRASPSTSSTVTGTLGPQGTGVDVRCWTRGEAVHGHTVWYRINQPAGGYVTSYYVANSDRSMQATPTC</sequence>
<evidence type="ECO:0000313" key="4">
    <source>
        <dbReference type="Proteomes" id="UP001199469"/>
    </source>
</evidence>
<proteinExistence type="predicted"/>
<evidence type="ECO:0000256" key="1">
    <source>
        <dbReference type="SAM" id="SignalP"/>
    </source>
</evidence>
<comment type="caution">
    <text evidence="3">The sequence shown here is derived from an EMBL/GenBank/DDBJ whole genome shotgun (WGS) entry which is preliminary data.</text>
</comment>
<reference evidence="3 4" key="1">
    <citation type="submission" date="2021-11" db="EMBL/GenBank/DDBJ databases">
        <title>Draft genome sequence of Actinomycetospora sp. SF1 isolated from the rhizosphere soil.</title>
        <authorList>
            <person name="Duangmal K."/>
            <person name="Chantavorakit T."/>
        </authorList>
    </citation>
    <scope>NUCLEOTIDE SEQUENCE [LARGE SCALE GENOMIC DNA]</scope>
    <source>
        <strain evidence="3 4">TBRC 5722</strain>
    </source>
</reference>
<gene>
    <name evidence="3" type="ORF">LQ327_22215</name>
</gene>
<feature type="domain" description="SH3b" evidence="2">
    <location>
        <begin position="32"/>
        <end position="90"/>
    </location>
</feature>
<dbReference type="RefSeq" id="WP_230737948.1">
    <property type="nucleotide sequence ID" value="NZ_JAJNDB010000005.1"/>
</dbReference>
<dbReference type="Pfam" id="PF08239">
    <property type="entry name" value="SH3_3"/>
    <property type="match status" value="1"/>
</dbReference>
<keyword evidence="4" id="KW-1185">Reference proteome</keyword>